<dbReference type="InterPro" id="IPR002178">
    <property type="entry name" value="PTS_EIIA_type-2_dom"/>
</dbReference>
<dbReference type="InterPro" id="IPR004701">
    <property type="entry name" value="PTS_EIIA_man-typ"/>
</dbReference>
<dbReference type="PROSITE" id="PS50045">
    <property type="entry name" value="SIGMA54_INTERACT_4"/>
    <property type="match status" value="1"/>
</dbReference>
<dbReference type="Gene3D" id="3.40.930.10">
    <property type="entry name" value="Mannitol-specific EII, Chain A"/>
    <property type="match status" value="1"/>
</dbReference>
<protein>
    <submittedName>
        <fullName evidence="8">Sigma 54 modulation protein</fullName>
    </submittedName>
</protein>
<evidence type="ECO:0000313" key="8">
    <source>
        <dbReference type="EMBL" id="SKC88093.1"/>
    </source>
</evidence>
<sequence>MKVHLMKLIESEDKKKPYTDDQLAKILGVRRDLVTVLRGELNILNSRERCKDFLAQEIKEIVSQNPKISGRELTRIIKKRGFDVSRYLVSQMRKEIEEENTDEVKLVKSYKDSSEDVNVITTFNEKNFLNKQHNKVLAFKRIIGFDGSLKPQIQQAKAAILYPPHGLHTLILGSSGVGKSHLAEAMYEYALEIGVLGSVVPFVIFNCADYAENPQLLLSQLFGHVKGAYTGAEKEKEGLVEKANGGILFLDEVHRLPPEGQELLYFLMDKGKFRRMGETEIERIVQVLIIAATTEDIESSLLLTFRRRIPMIIELPPLSARPLGERYQIIRNFFNKESSRTEVKIKVTQEALRALLLYDCLGNIGKLKSDIQVACARGFLTYIGGNKGYIQVDLIDLPSHVRRGLLKIENRKPEVENFIKSDLIARPGEIDEKTELKKDLYTLPEEIYKYIEAKYEELELQGLNQDKINHLIGSKIEMKFEQLIEQVERNHQILAKQDLAGIVGQNIVDIVEKVTQIAKERIGQMDNHLFYCFAIHLSATFQRIQEGKPIINPHLEKIMREYKLEYNVAKEIVEYIEGQLNCKIPQDEIGFIAMYLKTLTKSQDVKPGRVGVVVLSHGRVAQGMVEVANRLLGVNHGVGIEMSLDERPESALQRTINVVNKINEGKGVLLLVDMGSLITFGEIITKKTGILTKTVGRVDTVMVLEAVRKAILPDTNLDEIVASIDKDKVGLGRLTPFAVSKNNDKKIIITLCITGEGTALRVKSLIKNMIPDIHKKAKIIPIGVIGNEELSLKIDKIKNKGSIVAIVGTVRPKNNSIPFISLEEIINGKAVERLENILDMELTSKSSIKKDFSETPLAKVIDNELIIVNPNYNTKREALDDLAGLLIKKGYVEEKYLLDVYRRELIEATLIDNIAMPHGEPQNVKKSAIAIAVLKEPIEWSPGIVVENVFMMALKEDSEDIIGSFYNLVKESDLLVKLKNASNSKDVQNIILEILLSSTKDAKTLA</sequence>
<dbReference type="GO" id="GO:0016020">
    <property type="term" value="C:membrane"/>
    <property type="evidence" value="ECO:0007669"/>
    <property type="project" value="InterPro"/>
</dbReference>
<dbReference type="GO" id="GO:0006355">
    <property type="term" value="P:regulation of DNA-templated transcription"/>
    <property type="evidence" value="ECO:0007669"/>
    <property type="project" value="InterPro"/>
</dbReference>
<dbReference type="InterPro" id="IPR016152">
    <property type="entry name" value="PTrfase/Anion_transptr"/>
</dbReference>
<dbReference type="RefSeq" id="WP_079495354.1">
    <property type="nucleotide sequence ID" value="NZ_FUZT01000016.1"/>
</dbReference>
<dbReference type="Pfam" id="PF03610">
    <property type="entry name" value="EIIA-man"/>
    <property type="match status" value="1"/>
</dbReference>
<dbReference type="PROSITE" id="PS51096">
    <property type="entry name" value="PTS_EIIA_TYPE_4"/>
    <property type="match status" value="1"/>
</dbReference>
<dbReference type="SMART" id="SM00382">
    <property type="entry name" value="AAA"/>
    <property type="match status" value="1"/>
</dbReference>
<evidence type="ECO:0000256" key="1">
    <source>
        <dbReference type="ARBA" id="ARBA00022679"/>
    </source>
</evidence>
<evidence type="ECO:0000259" key="7">
    <source>
        <dbReference type="PROSITE" id="PS51372"/>
    </source>
</evidence>
<feature type="domain" description="PRD" evidence="7">
    <location>
        <begin position="502"/>
        <end position="606"/>
    </location>
</feature>
<dbReference type="InterPro" id="IPR036634">
    <property type="entry name" value="PRD_sf"/>
</dbReference>
<dbReference type="CDD" id="cd00211">
    <property type="entry name" value="PTS_IIA_fru"/>
    <property type="match status" value="1"/>
</dbReference>
<dbReference type="PROSITE" id="PS51372">
    <property type="entry name" value="PRD_2"/>
    <property type="match status" value="1"/>
</dbReference>
<dbReference type="GO" id="GO:0016740">
    <property type="term" value="F:transferase activity"/>
    <property type="evidence" value="ECO:0007669"/>
    <property type="project" value="UniProtKB-KW"/>
</dbReference>
<dbReference type="InterPro" id="IPR002078">
    <property type="entry name" value="Sigma_54_int"/>
</dbReference>
<dbReference type="CDD" id="cd00009">
    <property type="entry name" value="AAA"/>
    <property type="match status" value="1"/>
</dbReference>
<dbReference type="InterPro" id="IPR011608">
    <property type="entry name" value="PRD"/>
</dbReference>
<evidence type="ECO:0000259" key="6">
    <source>
        <dbReference type="PROSITE" id="PS51096"/>
    </source>
</evidence>
<evidence type="ECO:0000313" key="9">
    <source>
        <dbReference type="Proteomes" id="UP000190285"/>
    </source>
</evidence>
<dbReference type="SUPFAM" id="SSF52540">
    <property type="entry name" value="P-loop containing nucleoside triphosphate hydrolases"/>
    <property type="match status" value="1"/>
</dbReference>
<dbReference type="Gene3D" id="3.40.50.300">
    <property type="entry name" value="P-loop containing nucleotide triphosphate hydrolases"/>
    <property type="match status" value="1"/>
</dbReference>
<dbReference type="Pfam" id="PF00359">
    <property type="entry name" value="PTS_EIIA_2"/>
    <property type="match status" value="1"/>
</dbReference>
<feature type="domain" description="PTS EIIA type-2" evidence="5">
    <location>
        <begin position="859"/>
        <end position="994"/>
    </location>
</feature>
<evidence type="ECO:0000259" key="4">
    <source>
        <dbReference type="PROSITE" id="PS50045"/>
    </source>
</evidence>
<dbReference type="InterPro" id="IPR003593">
    <property type="entry name" value="AAA+_ATPase"/>
</dbReference>
<feature type="domain" description="Sigma-54 factor interaction" evidence="4">
    <location>
        <begin position="142"/>
        <end position="376"/>
    </location>
</feature>
<dbReference type="PANTHER" id="PTHR32071">
    <property type="entry name" value="TRANSCRIPTIONAL REGULATORY PROTEIN"/>
    <property type="match status" value="1"/>
</dbReference>
<dbReference type="EMBL" id="FUZT01000016">
    <property type="protein sequence ID" value="SKC88093.1"/>
    <property type="molecule type" value="Genomic_DNA"/>
</dbReference>
<dbReference type="InterPro" id="IPR036662">
    <property type="entry name" value="PTS_EIIA_man-typ_sf"/>
</dbReference>
<keyword evidence="1" id="KW-0808">Transferase</keyword>
<dbReference type="GO" id="GO:0009401">
    <property type="term" value="P:phosphoenolpyruvate-dependent sugar phosphotransferase system"/>
    <property type="evidence" value="ECO:0007669"/>
    <property type="project" value="InterPro"/>
</dbReference>
<name>A0A1T5MJ45_9FIRM</name>
<dbReference type="Pfam" id="PF00158">
    <property type="entry name" value="Sigma54_activat"/>
    <property type="match status" value="1"/>
</dbReference>
<dbReference type="AlphaFoldDB" id="A0A1T5MJ45"/>
<dbReference type="OrthoDB" id="9765164at2"/>
<keyword evidence="9" id="KW-1185">Reference proteome</keyword>
<dbReference type="Gene3D" id="3.40.50.510">
    <property type="entry name" value="Phosphotransferase system, mannose-type IIA component"/>
    <property type="match status" value="1"/>
</dbReference>
<dbReference type="Gene3D" id="1.10.10.60">
    <property type="entry name" value="Homeodomain-like"/>
    <property type="match status" value="1"/>
</dbReference>
<dbReference type="InterPro" id="IPR027417">
    <property type="entry name" value="P-loop_NTPase"/>
</dbReference>
<organism evidence="8 9">
    <name type="scientific">Maledivibacter halophilus</name>
    <dbReference type="NCBI Taxonomy" id="36842"/>
    <lineage>
        <taxon>Bacteria</taxon>
        <taxon>Bacillati</taxon>
        <taxon>Bacillota</taxon>
        <taxon>Clostridia</taxon>
        <taxon>Peptostreptococcales</taxon>
        <taxon>Caminicellaceae</taxon>
        <taxon>Maledivibacter</taxon>
    </lineage>
</organism>
<keyword evidence="3" id="KW-0067">ATP-binding</keyword>
<evidence type="ECO:0000256" key="3">
    <source>
        <dbReference type="ARBA" id="ARBA00022840"/>
    </source>
</evidence>
<dbReference type="PROSITE" id="PS00676">
    <property type="entry name" value="SIGMA54_INTERACT_2"/>
    <property type="match status" value="1"/>
</dbReference>
<proteinExistence type="predicted"/>
<evidence type="ECO:0000259" key="5">
    <source>
        <dbReference type="PROSITE" id="PS51094"/>
    </source>
</evidence>
<dbReference type="SUPFAM" id="SSF53062">
    <property type="entry name" value="PTS system fructose IIA component-like"/>
    <property type="match status" value="1"/>
</dbReference>
<feature type="domain" description="PTS EIIA type-4" evidence="6">
    <location>
        <begin position="609"/>
        <end position="747"/>
    </location>
</feature>
<dbReference type="Proteomes" id="UP000190285">
    <property type="component" value="Unassembled WGS sequence"/>
</dbReference>
<keyword evidence="2" id="KW-0547">Nucleotide-binding</keyword>
<dbReference type="PROSITE" id="PS51094">
    <property type="entry name" value="PTS_EIIA_TYPE_2"/>
    <property type="match status" value="1"/>
</dbReference>
<dbReference type="PANTHER" id="PTHR32071:SF38">
    <property type="entry name" value="PSP OPERON TRANSCRIPTIONAL ACTIVATOR"/>
    <property type="match status" value="1"/>
</dbReference>
<dbReference type="STRING" id="36842.SAMN02194393_04819"/>
<gene>
    <name evidence="8" type="ORF">SAMN02194393_04819</name>
</gene>
<evidence type="ECO:0000256" key="2">
    <source>
        <dbReference type="ARBA" id="ARBA00022741"/>
    </source>
</evidence>
<dbReference type="Pfam" id="PF00874">
    <property type="entry name" value="PRD"/>
    <property type="match status" value="1"/>
</dbReference>
<dbReference type="GO" id="GO:0005524">
    <property type="term" value="F:ATP binding"/>
    <property type="evidence" value="ECO:0007669"/>
    <property type="project" value="UniProtKB-KW"/>
</dbReference>
<dbReference type="InterPro" id="IPR025943">
    <property type="entry name" value="Sigma_54_int_dom_ATP-bd_2"/>
</dbReference>
<reference evidence="9" key="1">
    <citation type="submission" date="2017-02" db="EMBL/GenBank/DDBJ databases">
        <authorList>
            <person name="Varghese N."/>
            <person name="Submissions S."/>
        </authorList>
    </citation>
    <scope>NUCLEOTIDE SEQUENCE [LARGE SCALE GENOMIC DNA]</scope>
    <source>
        <strain evidence="9">M1</strain>
    </source>
</reference>
<dbReference type="SUPFAM" id="SSF55804">
    <property type="entry name" value="Phoshotransferase/anion transport protein"/>
    <property type="match status" value="1"/>
</dbReference>
<accession>A0A1T5MJ45</accession>
<dbReference type="Gene3D" id="1.10.1790.10">
    <property type="entry name" value="PRD domain"/>
    <property type="match status" value="1"/>
</dbReference>
<dbReference type="SUPFAM" id="SSF63520">
    <property type="entry name" value="PTS-regulatory domain, PRD"/>
    <property type="match status" value="1"/>
</dbReference>